<feature type="signal peptide" evidence="1">
    <location>
        <begin position="1"/>
        <end position="27"/>
    </location>
</feature>
<sequence length="79" mass="8067">MRKVMIAAAAIGVATTGWFVSAPVASAECVGPNTVIMGHGGGRCDHPSDQPDGSFVRCDTTYVFGFGGTNCYRVAAGTP</sequence>
<dbReference type="EMBL" id="LQOJ01000018">
    <property type="protein sequence ID" value="ORV07648.1"/>
    <property type="molecule type" value="Genomic_DNA"/>
</dbReference>
<dbReference type="RefSeq" id="WP_085092884.1">
    <property type="nucleotide sequence ID" value="NZ_AP022603.1"/>
</dbReference>
<comment type="caution">
    <text evidence="2">The sequence shown here is derived from an EMBL/GenBank/DDBJ whole genome shotgun (WGS) entry which is preliminary data.</text>
</comment>
<evidence type="ECO:0000313" key="3">
    <source>
        <dbReference type="Proteomes" id="UP000193484"/>
    </source>
</evidence>
<feature type="chain" id="PRO_5012349050" description="DUF3761 domain-containing protein" evidence="1">
    <location>
        <begin position="28"/>
        <end position="79"/>
    </location>
</feature>
<evidence type="ECO:0000313" key="2">
    <source>
        <dbReference type="EMBL" id="ORV07648.1"/>
    </source>
</evidence>
<proteinExistence type="predicted"/>
<dbReference type="Proteomes" id="UP000193484">
    <property type="component" value="Unassembled WGS sequence"/>
</dbReference>
<dbReference type="AlphaFoldDB" id="A0A1X1RJ93"/>
<protein>
    <recommendedName>
        <fullName evidence="4">DUF3761 domain-containing protein</fullName>
    </recommendedName>
</protein>
<name>A0A1X1RJ93_MYCFA</name>
<keyword evidence="3" id="KW-1185">Reference proteome</keyword>
<organism evidence="2 3">
    <name type="scientific">Mycolicibacterium fallax</name>
    <name type="common">Mycobacterium fallax</name>
    <dbReference type="NCBI Taxonomy" id="1793"/>
    <lineage>
        <taxon>Bacteria</taxon>
        <taxon>Bacillati</taxon>
        <taxon>Actinomycetota</taxon>
        <taxon>Actinomycetes</taxon>
        <taxon>Mycobacteriales</taxon>
        <taxon>Mycobacteriaceae</taxon>
        <taxon>Mycolicibacterium</taxon>
    </lineage>
</organism>
<keyword evidence="1" id="KW-0732">Signal</keyword>
<reference evidence="2 3" key="1">
    <citation type="submission" date="2016-01" db="EMBL/GenBank/DDBJ databases">
        <title>The new phylogeny of the genus Mycobacterium.</title>
        <authorList>
            <person name="Tarcisio F."/>
            <person name="Conor M."/>
            <person name="Antonella G."/>
            <person name="Elisabetta G."/>
            <person name="Giulia F.S."/>
            <person name="Sara T."/>
            <person name="Anna F."/>
            <person name="Clotilde B."/>
            <person name="Roberto B."/>
            <person name="Veronica D.S."/>
            <person name="Fabio R."/>
            <person name="Monica P."/>
            <person name="Olivier J."/>
            <person name="Enrico T."/>
            <person name="Nicola S."/>
        </authorList>
    </citation>
    <scope>NUCLEOTIDE SEQUENCE [LARGE SCALE GENOMIC DNA]</scope>
    <source>
        <strain evidence="2 3">DSM 44179</strain>
    </source>
</reference>
<accession>A0A1X1RJ93</accession>
<evidence type="ECO:0000256" key="1">
    <source>
        <dbReference type="SAM" id="SignalP"/>
    </source>
</evidence>
<gene>
    <name evidence="2" type="ORF">AWC04_02800</name>
</gene>
<dbReference type="OrthoDB" id="4635821at2"/>
<evidence type="ECO:0008006" key="4">
    <source>
        <dbReference type="Google" id="ProtNLM"/>
    </source>
</evidence>